<evidence type="ECO:0000313" key="2">
    <source>
        <dbReference type="Proteomes" id="UP001150581"/>
    </source>
</evidence>
<evidence type="ECO:0000313" key="1">
    <source>
        <dbReference type="EMBL" id="KAJ1894862.1"/>
    </source>
</evidence>
<proteinExistence type="predicted"/>
<reference evidence="1" key="1">
    <citation type="submission" date="2022-07" db="EMBL/GenBank/DDBJ databases">
        <title>Phylogenomic reconstructions and comparative analyses of Kickxellomycotina fungi.</title>
        <authorList>
            <person name="Reynolds N.K."/>
            <person name="Stajich J.E."/>
            <person name="Barry K."/>
            <person name="Grigoriev I.V."/>
            <person name="Crous P."/>
            <person name="Smith M.E."/>
        </authorList>
    </citation>
    <scope>NUCLEOTIDE SEQUENCE</scope>
    <source>
        <strain evidence="1">Benny 63K</strain>
    </source>
</reference>
<name>A0ACC1IG01_9FUNG</name>
<dbReference type="EMBL" id="JANBPG010000637">
    <property type="protein sequence ID" value="KAJ1894862.1"/>
    <property type="molecule type" value="Genomic_DNA"/>
</dbReference>
<comment type="caution">
    <text evidence="1">The sequence shown here is derived from an EMBL/GenBank/DDBJ whole genome shotgun (WGS) entry which is preliminary data.</text>
</comment>
<accession>A0ACC1IG01</accession>
<dbReference type="Proteomes" id="UP001150581">
    <property type="component" value="Unassembled WGS sequence"/>
</dbReference>
<protein>
    <submittedName>
        <fullName evidence="1">Uncharacterized protein</fullName>
    </submittedName>
</protein>
<keyword evidence="2" id="KW-1185">Reference proteome</keyword>
<sequence>MPSPSADELTIATTDIANSLDLVSQVIKQCADRIRNNNPYDLQSALQIMLQTADTPGCKIVFTGVGKSYLIGKKLAATLTSVGTPAISLHSTEALHGDLGIIHPGDCVVALSYSGATEEVLRLASVLHGVRSKEEASVDWGNTAGGAYLNNSHSVRLVGMGKSAESPLGKMCDAWIESAVEMELSPLVNAPTSSSSLMLAIGDAIAIMMMKRRHFGPVDFARNHPGGHLGVVSREIARQQELEDELRNIGHLG</sequence>
<organism evidence="1 2">
    <name type="scientific">Kickxella alabastrina</name>
    <dbReference type="NCBI Taxonomy" id="61397"/>
    <lineage>
        <taxon>Eukaryota</taxon>
        <taxon>Fungi</taxon>
        <taxon>Fungi incertae sedis</taxon>
        <taxon>Zoopagomycota</taxon>
        <taxon>Kickxellomycotina</taxon>
        <taxon>Kickxellomycetes</taxon>
        <taxon>Kickxellales</taxon>
        <taxon>Kickxellaceae</taxon>
        <taxon>Kickxella</taxon>
    </lineage>
</organism>
<gene>
    <name evidence="1" type="ORF">LPJ66_004932</name>
</gene>